<dbReference type="EMBL" id="GBXM01092768">
    <property type="protein sequence ID" value="JAH15809.1"/>
    <property type="molecule type" value="Transcribed_RNA"/>
</dbReference>
<organism evidence="1">
    <name type="scientific">Anguilla anguilla</name>
    <name type="common">European freshwater eel</name>
    <name type="synonym">Muraena anguilla</name>
    <dbReference type="NCBI Taxonomy" id="7936"/>
    <lineage>
        <taxon>Eukaryota</taxon>
        <taxon>Metazoa</taxon>
        <taxon>Chordata</taxon>
        <taxon>Craniata</taxon>
        <taxon>Vertebrata</taxon>
        <taxon>Euteleostomi</taxon>
        <taxon>Actinopterygii</taxon>
        <taxon>Neopterygii</taxon>
        <taxon>Teleostei</taxon>
        <taxon>Anguilliformes</taxon>
        <taxon>Anguillidae</taxon>
        <taxon>Anguilla</taxon>
    </lineage>
</organism>
<sequence>MSVCVRLYSATGTGRQPINLGLNASIHREL</sequence>
<name>A0A0E9QGB0_ANGAN</name>
<protein>
    <submittedName>
        <fullName evidence="1">Uncharacterized protein</fullName>
    </submittedName>
</protein>
<reference evidence="1" key="2">
    <citation type="journal article" date="2015" name="Fish Shellfish Immunol.">
        <title>Early steps in the European eel (Anguilla anguilla)-Vibrio vulnificus interaction in the gills: Role of the RtxA13 toxin.</title>
        <authorList>
            <person name="Callol A."/>
            <person name="Pajuelo D."/>
            <person name="Ebbesson L."/>
            <person name="Teles M."/>
            <person name="MacKenzie S."/>
            <person name="Amaro C."/>
        </authorList>
    </citation>
    <scope>NUCLEOTIDE SEQUENCE</scope>
</reference>
<proteinExistence type="predicted"/>
<reference evidence="1" key="1">
    <citation type="submission" date="2014-11" db="EMBL/GenBank/DDBJ databases">
        <authorList>
            <person name="Amaro Gonzalez C."/>
        </authorList>
    </citation>
    <scope>NUCLEOTIDE SEQUENCE</scope>
</reference>
<accession>A0A0E9QGB0</accession>
<evidence type="ECO:0000313" key="1">
    <source>
        <dbReference type="EMBL" id="JAH15809.1"/>
    </source>
</evidence>
<dbReference type="AlphaFoldDB" id="A0A0E9QGB0"/>